<dbReference type="EMBL" id="NNRL01000159">
    <property type="protein sequence ID" value="OYR12525.1"/>
    <property type="molecule type" value="Genomic_DNA"/>
</dbReference>
<reference evidence="1 2" key="1">
    <citation type="submission" date="2017-07" db="EMBL/GenBank/DDBJ databases">
        <title>Phylogenetic study on the rhizospheric bacterium Ochrobactrum sp. A44.</title>
        <authorList>
            <person name="Krzyzanowska D.M."/>
            <person name="Ossowicki A."/>
            <person name="Rajewska M."/>
            <person name="Maciag T."/>
            <person name="Kaczynski Z."/>
            <person name="Czerwicka M."/>
            <person name="Jafra S."/>
        </authorList>
    </citation>
    <scope>NUCLEOTIDE SEQUENCE [LARGE SCALE GENOMIC DNA]</scope>
    <source>
        <strain evidence="1 2">OgA9a</strain>
    </source>
</reference>
<evidence type="ECO:0000313" key="2">
    <source>
        <dbReference type="Proteomes" id="UP000216478"/>
    </source>
</evidence>
<evidence type="ECO:0000313" key="1">
    <source>
        <dbReference type="EMBL" id="OYR12525.1"/>
    </source>
</evidence>
<dbReference type="Proteomes" id="UP000216478">
    <property type="component" value="Unassembled WGS sequence"/>
</dbReference>
<keyword evidence="2" id="KW-1185">Reference proteome</keyword>
<organism evidence="1 2">
    <name type="scientific">Brucella grignonensis</name>
    <dbReference type="NCBI Taxonomy" id="94627"/>
    <lineage>
        <taxon>Bacteria</taxon>
        <taxon>Pseudomonadati</taxon>
        <taxon>Pseudomonadota</taxon>
        <taxon>Alphaproteobacteria</taxon>
        <taxon>Hyphomicrobiales</taxon>
        <taxon>Brucellaceae</taxon>
        <taxon>Brucella/Ochrobactrum group</taxon>
        <taxon>Brucella</taxon>
    </lineage>
</organism>
<name>A0A256FCD3_9HYPH</name>
<sequence>MCQNLFGQPCHRLSPVGNIREFLTVFKEVRIGERLPLRPSLGLCLPLLRGDPRNAPFRVRVRTDFP</sequence>
<protein>
    <submittedName>
        <fullName evidence="1">Uncharacterized protein</fullName>
    </submittedName>
</protein>
<comment type="caution">
    <text evidence="1">The sequence shown here is derived from an EMBL/GenBank/DDBJ whole genome shotgun (WGS) entry which is preliminary data.</text>
</comment>
<dbReference type="AlphaFoldDB" id="A0A256FCD3"/>
<accession>A0A256FCD3</accession>
<gene>
    <name evidence="1" type="ORF">CEV33_1309</name>
</gene>
<proteinExistence type="predicted"/>